<dbReference type="Proteomes" id="UP000761411">
    <property type="component" value="Unassembled WGS sequence"/>
</dbReference>
<dbReference type="EMBL" id="QTKX01000001">
    <property type="protein sequence ID" value="MBS8263959.1"/>
    <property type="molecule type" value="Genomic_DNA"/>
</dbReference>
<comment type="caution">
    <text evidence="1">The sequence shown here is derived from an EMBL/GenBank/DDBJ whole genome shotgun (WGS) entry which is preliminary data.</text>
</comment>
<dbReference type="InterPro" id="IPR007530">
    <property type="entry name" value="Aminoglycoside_adenylylTfrase"/>
</dbReference>
<proteinExistence type="predicted"/>
<dbReference type="InterPro" id="IPR043519">
    <property type="entry name" value="NT_sf"/>
</dbReference>
<protein>
    <recommendedName>
        <fullName evidence="3">Nucleotidyltransferase domain-containing protein</fullName>
    </recommendedName>
</protein>
<dbReference type="AlphaFoldDB" id="A0A944CJK0"/>
<evidence type="ECO:0000313" key="1">
    <source>
        <dbReference type="EMBL" id="MBS8263959.1"/>
    </source>
</evidence>
<dbReference type="SUPFAM" id="SSF81301">
    <property type="entry name" value="Nucleotidyltransferase"/>
    <property type="match status" value="1"/>
</dbReference>
<organism evidence="1 2">
    <name type="scientific">Mesobacillus boroniphilus</name>
    <dbReference type="NCBI Taxonomy" id="308892"/>
    <lineage>
        <taxon>Bacteria</taxon>
        <taxon>Bacillati</taxon>
        <taxon>Bacillota</taxon>
        <taxon>Bacilli</taxon>
        <taxon>Bacillales</taxon>
        <taxon>Bacillaceae</taxon>
        <taxon>Mesobacillus</taxon>
    </lineage>
</organism>
<keyword evidence="2" id="KW-1185">Reference proteome</keyword>
<gene>
    <name evidence="1" type="ORF">DYI25_05860</name>
</gene>
<evidence type="ECO:0000313" key="2">
    <source>
        <dbReference type="Proteomes" id="UP000761411"/>
    </source>
</evidence>
<sequence>MYTSEERNTYFEKAIREIKSSDLVEGIIQLGSGVIGYKDEHSDIDLMVATFKIEDAEKIRDFVRETLSDFNPSYIKEKAFSKDIFLLIAIMQNGLEFNVSIVPREFLSVKSPLWKVIVDKTGFVTEKMETEKEIFENKPVKYNVGIDVAFEFVYCALALEKELKRNNLIYALKMLEDMRDYTLIVQALNEDKKLHQFKGYETLNPSFIKAYLSTYSGEVTVENLRVSSEKVKDLFINTLKQSSIFSMDYDLEQLLAKNKITRIS</sequence>
<accession>A0A944CJK0</accession>
<dbReference type="Pfam" id="PF04439">
    <property type="entry name" value="Adenyl_transf"/>
    <property type="match status" value="1"/>
</dbReference>
<evidence type="ECO:0008006" key="3">
    <source>
        <dbReference type="Google" id="ProtNLM"/>
    </source>
</evidence>
<name>A0A944CJK0_9BACI</name>
<dbReference type="RefSeq" id="WP_213367483.1">
    <property type="nucleotide sequence ID" value="NZ_QTKX01000001.1"/>
</dbReference>
<reference evidence="1 2" key="1">
    <citation type="journal article" date="2021" name="Microorganisms">
        <title>Bacterial Dimethylsulfoniopropionate Biosynthesis in the East China Sea.</title>
        <authorList>
            <person name="Liu J."/>
            <person name="Zhang Y."/>
            <person name="Liu J."/>
            <person name="Zhong H."/>
            <person name="Williams B.T."/>
            <person name="Zheng Y."/>
            <person name="Curson A.R.J."/>
            <person name="Sun C."/>
            <person name="Sun H."/>
            <person name="Song D."/>
            <person name="Wagner Mackenzie B."/>
            <person name="Bermejo Martinez A."/>
            <person name="Todd J.D."/>
            <person name="Zhang X.H."/>
        </authorList>
    </citation>
    <scope>NUCLEOTIDE SEQUENCE [LARGE SCALE GENOMIC DNA]</scope>
    <source>
        <strain evidence="1 2">ESS08</strain>
    </source>
</reference>
<dbReference type="Gene3D" id="3.30.460.10">
    <property type="entry name" value="Beta Polymerase, domain 2"/>
    <property type="match status" value="1"/>
</dbReference>